<protein>
    <submittedName>
        <fullName evidence="2">Uncharacterized protein</fullName>
    </submittedName>
</protein>
<dbReference type="Proteomes" id="UP000265715">
    <property type="component" value="Unassembled WGS sequence"/>
</dbReference>
<reference evidence="2 3" key="1">
    <citation type="submission" date="2018-08" db="EMBL/GenBank/DDBJ databases">
        <title>Meiothermus terrae DSM 26712 genome sequencing project.</title>
        <authorList>
            <person name="Da Costa M.S."/>
            <person name="Albuquerque L."/>
            <person name="Raposo P."/>
            <person name="Froufe H.J.C."/>
            <person name="Barroso C.S."/>
            <person name="Egas C."/>
        </authorList>
    </citation>
    <scope>NUCLEOTIDE SEQUENCE [LARGE SCALE GENOMIC DNA]</scope>
    <source>
        <strain evidence="2 3">DSM 26712</strain>
    </source>
</reference>
<organism evidence="2 3">
    <name type="scientific">Calidithermus terrae</name>
    <dbReference type="NCBI Taxonomy" id="1408545"/>
    <lineage>
        <taxon>Bacteria</taxon>
        <taxon>Thermotogati</taxon>
        <taxon>Deinococcota</taxon>
        <taxon>Deinococci</taxon>
        <taxon>Thermales</taxon>
        <taxon>Thermaceae</taxon>
        <taxon>Calidithermus</taxon>
    </lineage>
</organism>
<dbReference type="AlphaFoldDB" id="A0A399EWW5"/>
<evidence type="ECO:0000313" key="3">
    <source>
        <dbReference type="Proteomes" id="UP000265715"/>
    </source>
</evidence>
<dbReference type="EMBL" id="QXDL01000026">
    <property type="protein sequence ID" value="RIH88508.1"/>
    <property type="molecule type" value="Genomic_DNA"/>
</dbReference>
<keyword evidence="3" id="KW-1185">Reference proteome</keyword>
<proteinExistence type="predicted"/>
<feature type="compositionally biased region" description="Pro residues" evidence="1">
    <location>
        <begin position="173"/>
        <end position="184"/>
    </location>
</feature>
<gene>
    <name evidence="2" type="ORF">Mterra_00970</name>
</gene>
<dbReference type="Gene3D" id="3.40.1000.10">
    <property type="entry name" value="Mog1/PsbP, alpha/beta/alpha sandwich"/>
    <property type="match status" value="1"/>
</dbReference>
<comment type="caution">
    <text evidence="2">The sequence shown here is derived from an EMBL/GenBank/DDBJ whole genome shotgun (WGS) entry which is preliminary data.</text>
</comment>
<evidence type="ECO:0000256" key="1">
    <source>
        <dbReference type="SAM" id="MobiDB-lite"/>
    </source>
</evidence>
<accession>A0A399EWW5</accession>
<feature type="region of interest" description="Disordered" evidence="1">
    <location>
        <begin position="168"/>
        <end position="189"/>
    </location>
</feature>
<evidence type="ECO:0000313" key="2">
    <source>
        <dbReference type="EMBL" id="RIH88508.1"/>
    </source>
</evidence>
<name>A0A399EWW5_9DEIN</name>
<sequence length="654" mass="71718">MRILGIVALAWVMVSGAFGQKAQQFDIYRFAVPQGWERQDREGVVFLLPRGLTGKQAVLMSLLPSQEFGGDFRGWFERALGRFHQDHEVLERTEVQTSRAQPGDYPVLAQGVVVRDPKGVTQYRFYVAGHAGGRVALVMYATSSSELFARYEPAFKAFLDSLEFHPAQAGAPRPGPSAPPPTAKLPPVKSPSYADIVRLKLDPKRQPLPDEFRCYAFAKGDDYSKPAFALQFFGKDQYRTPGGSGTYALKADGSLSYVVWKSGPFAGSSDAFLLFSDYGQQLELRDVGPQERDYYCYQQGAREQVARVEFRFRDPQPGSYPCVRTDGSGQRGGTLEVLPGRRYRFGGGEGRYTADVLGQQDEDYGRVEFTSGPLAERYAFYAEDETGLRQFTVHGKSRLECRLTVAKPTRLPRFGPAKAPPPPPGSGGLEGRFYSWRLDVMAASGTPMCGGLCWDLYFFHKNGYVYTGEPEEGLEEADCSRTKPNGFPVCEVYRVQGNRIVIGGGKPVAFGRTAGGLELGGKTLTRLEPLDGLKLQGRYRALSAFSTNLGGGGGGFSEVVLTFSRDGRFTREGVSGYSFTATDTGTPSGDTTAGVAVGSQRSSGGTYRFFGNTLELKFGDGRVVRYFAFVGERDEGGKVKLLRLGGRDYSLEEK</sequence>